<evidence type="ECO:0000256" key="1">
    <source>
        <dbReference type="SAM" id="MobiDB-lite"/>
    </source>
</evidence>
<feature type="region of interest" description="Disordered" evidence="1">
    <location>
        <begin position="1136"/>
        <end position="1185"/>
    </location>
</feature>
<feature type="region of interest" description="Disordered" evidence="1">
    <location>
        <begin position="1224"/>
        <end position="1246"/>
    </location>
</feature>
<feature type="compositionally biased region" description="Acidic residues" evidence="1">
    <location>
        <begin position="1432"/>
        <end position="1443"/>
    </location>
</feature>
<feature type="region of interest" description="Disordered" evidence="1">
    <location>
        <begin position="672"/>
        <end position="691"/>
    </location>
</feature>
<evidence type="ECO:0000259" key="2">
    <source>
        <dbReference type="PROSITE" id="PS50994"/>
    </source>
</evidence>
<evidence type="ECO:0000313" key="3">
    <source>
        <dbReference type="EMBL" id="GEU81798.1"/>
    </source>
</evidence>
<feature type="domain" description="Integrase catalytic" evidence="2">
    <location>
        <begin position="438"/>
        <end position="511"/>
    </location>
</feature>
<dbReference type="EMBL" id="BKCJ010008356">
    <property type="protein sequence ID" value="GEU81798.1"/>
    <property type="molecule type" value="Genomic_DNA"/>
</dbReference>
<keyword evidence="3" id="KW-0808">Transferase</keyword>
<dbReference type="InterPro" id="IPR013103">
    <property type="entry name" value="RVT_2"/>
</dbReference>
<sequence length="1561" mass="177343">MNSRHERNCINSPLKLGCWFLWERVRKGSGKWLEWWWSGEDGGEVGCKFGRNGGGTVTVLKRGGRRYGDANALNRSIGFDNPVRDDVHVVEPNQHDDFPVIPEPVLVDEDEDPKEDEFEEEEDPQEEEDDMEVDIEKDKNELELTYPYEEVDPLNPPPHASESEPEDTIEVENSIEHEDETVPASVHKVDDCVVARRRMHWSKKGKAKDEYYGKLILDLGNEVRSSVEKRTVAMDKLVEKLGNAKDKVECKKYKKEFEEGRIMPPKQANVRNDASGSGPARGQDTSPIIRECTFVGFMKCNPIAFHGNEGVVELLRWFKKTKSVLESRFNELALMCPIMVEPEREKIRKAQEETMKGENMKAENPGRLIKQIFEFRPDGTRCLRNRVWLPLFNGLRDLVMHELHNSKYSIHPGSNKMYQYLKSLYWWPNMKVDIAMYEALGTNLDMSTAYHPQTDGQSERIIQMLEDMLRACVIDFESSWDLHLPLVEFSYNNSYHASIKAAPYEALYERKCRSPVCWSEVGDSQLTNKRAKPLEFEVGDMLLLKVSPWKGDECFGRRGKLSSCYIGTFKILARVGLVAYTLEFLEVLKGIHSTFHVSNLKKYLAKGDVVVPLDEIQLDNKLHMIEEPVEVVDREVTKDEGNNGVEGVTPTIVVSTVLVAATPRSVKIADPHVSTSIDQDAPSSSIPSTQDQEHSLIISQGKVMLIKLKWIYKVKTDEFSGVLKNKARLVAQRFMQEEGIDFDESFALVARIEAIRIFVANEYPSHVYKLKKALYGLKQALRAWNDILSSLLISQHFPKDSDYARCQDTRCSTSRSAQFLGDKLVSWSSKKQKITAISSTNAEYMALSGCCAQILWIRSHLTYYGFQFNKIPLYYDNKRVIVLCCNNVQHSRAKHIDVRYHCSKVNNRIVELYFIRTEYQLADIFTKTLPRERFNFLIKKLANKKCTVNAEVFMTILDIYLRVEGVDFTNVSDDDIELTFLINLGYKGSLNRHTNMFVDHMQSEHEPEPSKKKTSSKKRVKKKVTLLVDDNIIFDDPNAPLELAKFISQTEVEEAEAARKVHATHAMIVTESVPESTKKKSSGISSKSIVIQTLQTLCKLLKKIRRQAEDIQVLNAQMKELAVNQGHNKREGILEWGDEQDIKHSNDDNNDVEKDDKDGDADDKGNDHINDTQDVDDEDVKTESDEEDIYNYKIRVCKDEDEKNINAEVDDSDKGDEEITDASKENAEKTLEAKNDSKNTELPPSSSSLSIQMLVLCWIIPSNKKLPRPIDSLPQVTPIISSVQQTPTPISTQPIATNAPAITTDVPESNALAVVELRVAELEKDVFELKIVDHSTKALVALKSQVPSVIDSYLDTKVRALFQKKLQKHTAILIHKYSLQHLPELTKKPTAKQESEKSPSDVLKIKKEHAKKQKKPQFTIKSTNREALEEKHDDDEDDDDEDPPAGPNQGKKTKRGRTKDSNSSKKPSFTKDTPKGKAPTKGSKTGKSASVKEPVEEPIAEVVMDDTGDDVAHDDNQPQDTLEPKTRKSLNLDWLKQPPRPPTLDPESNKHHVVLDQAEQP</sequence>
<feature type="compositionally biased region" description="Basic and acidic residues" evidence="1">
    <location>
        <begin position="1224"/>
        <end position="1239"/>
    </location>
</feature>
<dbReference type="Gene3D" id="1.10.340.70">
    <property type="match status" value="1"/>
</dbReference>
<dbReference type="GO" id="GO:0003676">
    <property type="term" value="F:nucleic acid binding"/>
    <property type="evidence" value="ECO:0007669"/>
    <property type="project" value="InterPro"/>
</dbReference>
<dbReference type="InterPro" id="IPR001584">
    <property type="entry name" value="Integrase_cat-core"/>
</dbReference>
<keyword evidence="3" id="KW-0548">Nucleotidyltransferase</keyword>
<dbReference type="InterPro" id="IPR041588">
    <property type="entry name" value="Integrase_H2C2"/>
</dbReference>
<name>A0A6L2N6I9_TANCI</name>
<dbReference type="PANTHER" id="PTHR46148">
    <property type="entry name" value="CHROMO DOMAIN-CONTAINING PROTEIN"/>
    <property type="match status" value="1"/>
</dbReference>
<proteinExistence type="predicted"/>
<dbReference type="PANTHER" id="PTHR46148:SF59">
    <property type="entry name" value="NUCLEOTIDYLTRANSFERASE, RIBONUCLEASE H"/>
    <property type="match status" value="1"/>
</dbReference>
<feature type="region of interest" description="Disordered" evidence="1">
    <location>
        <begin position="1407"/>
        <end position="1561"/>
    </location>
</feature>
<dbReference type="Gene3D" id="3.30.420.10">
    <property type="entry name" value="Ribonuclease H-like superfamily/Ribonuclease H"/>
    <property type="match status" value="1"/>
</dbReference>
<dbReference type="CDD" id="cd09272">
    <property type="entry name" value="RNase_HI_RT_Ty1"/>
    <property type="match status" value="1"/>
</dbReference>
<keyword evidence="3" id="KW-0695">RNA-directed DNA polymerase</keyword>
<comment type="caution">
    <text evidence="3">The sequence shown here is derived from an EMBL/GenBank/DDBJ whole genome shotgun (WGS) entry which is preliminary data.</text>
</comment>
<dbReference type="InterPro" id="IPR036397">
    <property type="entry name" value="RNaseH_sf"/>
</dbReference>
<dbReference type="InterPro" id="IPR012337">
    <property type="entry name" value="RNaseH-like_sf"/>
</dbReference>
<organism evidence="3">
    <name type="scientific">Tanacetum cinerariifolium</name>
    <name type="common">Dalmatian daisy</name>
    <name type="synonym">Chrysanthemum cinerariifolium</name>
    <dbReference type="NCBI Taxonomy" id="118510"/>
    <lineage>
        <taxon>Eukaryota</taxon>
        <taxon>Viridiplantae</taxon>
        <taxon>Streptophyta</taxon>
        <taxon>Embryophyta</taxon>
        <taxon>Tracheophyta</taxon>
        <taxon>Spermatophyta</taxon>
        <taxon>Magnoliopsida</taxon>
        <taxon>eudicotyledons</taxon>
        <taxon>Gunneridae</taxon>
        <taxon>Pentapetalae</taxon>
        <taxon>asterids</taxon>
        <taxon>campanulids</taxon>
        <taxon>Asterales</taxon>
        <taxon>Asteraceae</taxon>
        <taxon>Asteroideae</taxon>
        <taxon>Anthemideae</taxon>
        <taxon>Anthemidinae</taxon>
        <taxon>Tanacetum</taxon>
    </lineage>
</organism>
<feature type="region of interest" description="Disordered" evidence="1">
    <location>
        <begin position="94"/>
        <end position="134"/>
    </location>
</feature>
<reference evidence="3" key="1">
    <citation type="journal article" date="2019" name="Sci. Rep.">
        <title>Draft genome of Tanacetum cinerariifolium, the natural source of mosquito coil.</title>
        <authorList>
            <person name="Yamashiro T."/>
            <person name="Shiraishi A."/>
            <person name="Satake H."/>
            <person name="Nakayama K."/>
        </authorList>
    </citation>
    <scope>NUCLEOTIDE SEQUENCE</scope>
</reference>
<accession>A0A6L2N6I9</accession>
<dbReference type="InterPro" id="IPR056924">
    <property type="entry name" value="SH3_Tf2-1"/>
</dbReference>
<feature type="compositionally biased region" description="Acidic residues" evidence="1">
    <location>
        <begin position="1173"/>
        <end position="1185"/>
    </location>
</feature>
<feature type="compositionally biased region" description="Acidic residues" evidence="1">
    <location>
        <begin position="1496"/>
        <end position="1509"/>
    </location>
</feature>
<feature type="compositionally biased region" description="Polar residues" evidence="1">
    <location>
        <begin position="673"/>
        <end position="690"/>
    </location>
</feature>
<feature type="compositionally biased region" description="Basic and acidic residues" evidence="1">
    <location>
        <begin position="1510"/>
        <end position="1526"/>
    </location>
</feature>
<feature type="compositionally biased region" description="Basic and acidic residues" evidence="1">
    <location>
        <begin position="1140"/>
        <end position="1171"/>
    </location>
</feature>
<dbReference type="Pfam" id="PF07727">
    <property type="entry name" value="RVT_2"/>
    <property type="match status" value="1"/>
</dbReference>
<dbReference type="GO" id="GO:0003964">
    <property type="term" value="F:RNA-directed DNA polymerase activity"/>
    <property type="evidence" value="ECO:0007669"/>
    <property type="project" value="UniProtKB-KW"/>
</dbReference>
<protein>
    <submittedName>
        <fullName evidence="3">Putative reverse transcriptase domain-containing protein</fullName>
    </submittedName>
</protein>
<dbReference type="PROSITE" id="PS50994">
    <property type="entry name" value="INTEGRASE"/>
    <property type="match status" value="1"/>
</dbReference>
<dbReference type="Pfam" id="PF17921">
    <property type="entry name" value="Integrase_H2C2"/>
    <property type="match status" value="1"/>
</dbReference>
<dbReference type="GO" id="GO:0015074">
    <property type="term" value="P:DNA integration"/>
    <property type="evidence" value="ECO:0007669"/>
    <property type="project" value="InterPro"/>
</dbReference>
<dbReference type="SUPFAM" id="SSF53098">
    <property type="entry name" value="Ribonuclease H-like"/>
    <property type="match status" value="1"/>
</dbReference>
<dbReference type="Pfam" id="PF24626">
    <property type="entry name" value="SH3_Tf2-1"/>
    <property type="match status" value="1"/>
</dbReference>
<feature type="compositionally biased region" description="Acidic residues" evidence="1">
    <location>
        <begin position="106"/>
        <end position="133"/>
    </location>
</feature>
<gene>
    <name evidence="3" type="ORF">Tci_053776</name>
</gene>
<feature type="region of interest" description="Disordered" evidence="1">
    <location>
        <begin position="148"/>
        <end position="170"/>
    </location>
</feature>